<dbReference type="Pfam" id="PF03360">
    <property type="entry name" value="Glyco_transf_43"/>
    <property type="match status" value="1"/>
</dbReference>
<evidence type="ECO:0000256" key="3">
    <source>
        <dbReference type="ARBA" id="ARBA00012641"/>
    </source>
</evidence>
<evidence type="ECO:0000313" key="13">
    <source>
        <dbReference type="EMBL" id="CAD5221591.1"/>
    </source>
</evidence>
<dbReference type="UniPathway" id="UPA00378"/>
<keyword evidence="14" id="KW-1185">Reference proteome</keyword>
<dbReference type="AlphaFoldDB" id="A0A811KY01"/>
<comment type="cofactor">
    <cofactor evidence="12">
        <name>Mn(2+)</name>
        <dbReference type="ChEBI" id="CHEBI:29035"/>
    </cofactor>
</comment>
<protein>
    <recommendedName>
        <fullName evidence="3 12">Galactosylgalactosylxylosylprotein 3-beta-glucuronosyltransferase</fullName>
        <ecNumber evidence="3 12">2.4.1.135</ecNumber>
    </recommendedName>
</protein>
<evidence type="ECO:0000256" key="10">
    <source>
        <dbReference type="ARBA" id="ARBA00047979"/>
    </source>
</evidence>
<evidence type="ECO:0000256" key="4">
    <source>
        <dbReference type="ARBA" id="ARBA00022679"/>
    </source>
</evidence>
<evidence type="ECO:0000256" key="6">
    <source>
        <dbReference type="ARBA" id="ARBA00022968"/>
    </source>
</evidence>
<organism evidence="13 14">
    <name type="scientific">Bursaphelenchus okinawaensis</name>
    <dbReference type="NCBI Taxonomy" id="465554"/>
    <lineage>
        <taxon>Eukaryota</taxon>
        <taxon>Metazoa</taxon>
        <taxon>Ecdysozoa</taxon>
        <taxon>Nematoda</taxon>
        <taxon>Chromadorea</taxon>
        <taxon>Rhabditida</taxon>
        <taxon>Tylenchina</taxon>
        <taxon>Tylenchomorpha</taxon>
        <taxon>Aphelenchoidea</taxon>
        <taxon>Aphelenchoididae</taxon>
        <taxon>Bursaphelenchus</taxon>
    </lineage>
</organism>
<keyword evidence="12" id="KW-0464">Manganese</keyword>
<dbReference type="InterPro" id="IPR005027">
    <property type="entry name" value="Glyco_trans_43"/>
</dbReference>
<dbReference type="Gene3D" id="3.90.550.10">
    <property type="entry name" value="Spore Coat Polysaccharide Biosynthesis Protein SpsA, Chain A"/>
    <property type="match status" value="1"/>
</dbReference>
<name>A0A811KY01_9BILA</name>
<dbReference type="PANTHER" id="PTHR10896:SF30">
    <property type="entry name" value="GALACTOSYLGALACTOSYLXYLOSYLPROTEIN 3-BETA-GLUCURONOSYLTRANSFERASE"/>
    <property type="match status" value="1"/>
</dbReference>
<feature type="active site" description="Proton donor/acceptor" evidence="11">
    <location>
        <position position="255"/>
    </location>
</feature>
<evidence type="ECO:0000256" key="2">
    <source>
        <dbReference type="ARBA" id="ARBA00007706"/>
    </source>
</evidence>
<reference evidence="13" key="1">
    <citation type="submission" date="2020-09" db="EMBL/GenBank/DDBJ databases">
        <authorList>
            <person name="Kikuchi T."/>
        </authorList>
    </citation>
    <scope>NUCLEOTIDE SEQUENCE</scope>
    <source>
        <strain evidence="13">SH1</strain>
    </source>
</reference>
<evidence type="ECO:0000256" key="11">
    <source>
        <dbReference type="PIRSR" id="PIRSR605027-1"/>
    </source>
</evidence>
<dbReference type="GO" id="GO:0015018">
    <property type="term" value="F:galactosylgalactosylxylosylprotein 3-beta-glucuronosyltransferase activity"/>
    <property type="evidence" value="ECO:0007669"/>
    <property type="project" value="UniProtKB-UniRule"/>
</dbReference>
<comment type="similarity">
    <text evidence="2 12">Belongs to the glycosyltransferase 43 family.</text>
</comment>
<dbReference type="GO" id="GO:0046872">
    <property type="term" value="F:metal ion binding"/>
    <property type="evidence" value="ECO:0007669"/>
    <property type="project" value="UniProtKB-KW"/>
</dbReference>
<dbReference type="GO" id="GO:0000139">
    <property type="term" value="C:Golgi membrane"/>
    <property type="evidence" value="ECO:0007669"/>
    <property type="project" value="UniProtKB-SubCell"/>
</dbReference>
<sequence>MKANFVLNCFRQKLKKYGLILLTVVVVSLTLYYVCGKENNIEGTNYYIKLPKINFNNSFELPQKNTNDNRQIIVITPTFARSDRPADIIATAYALMNVPNVFWLLVEDHDSPALVVQNALEDKNLTYAYIAQNNTGLPCTGWSQYNAAFDYIKQNQAKFDKNAVVYLANDNDAYGLDFFEHYVRPVNRIGVWPVALTSYFLQLPLVKSNKVIGFESTLKPSKHLGVYFGGFAFHINYFFNNIPTLSTACGGLYGEECLLKQLNINLEDYEPFGIQDKKYNIQVFRRTIPYFFNRNFPKFGYLTDDVPGYEPYRFQMCDKFRMIHKMTKEEADEVALMVNKTWDMREFMPPMPAVNNAYHVSGRDITGL</sequence>
<keyword evidence="12" id="KW-0333">Golgi apparatus</keyword>
<keyword evidence="4 12" id="KW-0808">Transferase</keyword>
<evidence type="ECO:0000256" key="8">
    <source>
        <dbReference type="ARBA" id="ARBA00023136"/>
    </source>
</evidence>
<dbReference type="EC" id="2.4.1.135" evidence="3 12"/>
<keyword evidence="5 12" id="KW-0812">Transmembrane</keyword>
<proteinExistence type="inferred from homology"/>
<dbReference type="GO" id="GO:0005975">
    <property type="term" value="P:carbohydrate metabolic process"/>
    <property type="evidence" value="ECO:0007669"/>
    <property type="project" value="TreeGrafter"/>
</dbReference>
<evidence type="ECO:0000256" key="12">
    <source>
        <dbReference type="RuleBase" id="RU363127"/>
    </source>
</evidence>
<comment type="catalytic activity">
    <reaction evidence="10 12">
        <text>3-O-(beta-D-galactosyl-(1-&gt;3)-beta-D-galactosyl-(1-&gt;4)-beta-D-xylosyl)-L-seryl-[protein] + UDP-alpha-D-glucuronate = 3-O-(beta-D-GlcA-(1-&gt;3)-beta-D-Gal-(1-&gt;3)-beta-D-Gal-(1-&gt;4)-beta-D-Xyl)-L-seryl-[protein] + UDP + H(+)</text>
        <dbReference type="Rhea" id="RHEA:24168"/>
        <dbReference type="Rhea" id="RHEA-COMP:12571"/>
        <dbReference type="Rhea" id="RHEA-COMP:12573"/>
        <dbReference type="ChEBI" id="CHEBI:15378"/>
        <dbReference type="ChEBI" id="CHEBI:58052"/>
        <dbReference type="ChEBI" id="CHEBI:58223"/>
        <dbReference type="ChEBI" id="CHEBI:132090"/>
        <dbReference type="ChEBI" id="CHEBI:132093"/>
        <dbReference type="EC" id="2.4.1.135"/>
    </reaction>
</comment>
<keyword evidence="12" id="KW-0479">Metal-binding</keyword>
<comment type="pathway">
    <text evidence="12">Protein modification; protein glycosylation.</text>
</comment>
<dbReference type="OrthoDB" id="675023at2759"/>
<evidence type="ECO:0000256" key="5">
    <source>
        <dbReference type="ARBA" id="ARBA00022692"/>
    </source>
</evidence>
<comment type="caution">
    <text evidence="13">The sequence shown here is derived from an EMBL/GenBank/DDBJ whole genome shotgun (WGS) entry which is preliminary data.</text>
</comment>
<evidence type="ECO:0000313" key="14">
    <source>
        <dbReference type="Proteomes" id="UP000614601"/>
    </source>
</evidence>
<feature type="transmembrane region" description="Helical" evidence="12">
    <location>
        <begin position="17"/>
        <end position="34"/>
    </location>
</feature>
<gene>
    <name evidence="13" type="ORF">BOKJ2_LOCUS9521</name>
</gene>
<dbReference type="InterPro" id="IPR029044">
    <property type="entry name" value="Nucleotide-diphossugar_trans"/>
</dbReference>
<dbReference type="PANTHER" id="PTHR10896">
    <property type="entry name" value="GALACTOSYLGALACTOSYLXYLOSYLPROTEIN 3-BETA-GLUCURONOSYLTRANSFERASE BETA-1,3-GLUCURONYLTRANSFERASE"/>
    <property type="match status" value="1"/>
</dbReference>
<keyword evidence="6 12" id="KW-0735">Signal-anchor</keyword>
<accession>A0A811KY01</accession>
<dbReference type="Proteomes" id="UP000614601">
    <property type="component" value="Unassembled WGS sequence"/>
</dbReference>
<dbReference type="GO" id="GO:0050650">
    <property type="term" value="P:chondroitin sulfate proteoglycan biosynthetic process"/>
    <property type="evidence" value="ECO:0007669"/>
    <property type="project" value="TreeGrafter"/>
</dbReference>
<dbReference type="SUPFAM" id="SSF53448">
    <property type="entry name" value="Nucleotide-diphospho-sugar transferases"/>
    <property type="match status" value="1"/>
</dbReference>
<keyword evidence="8 12" id="KW-0472">Membrane</keyword>
<dbReference type="Proteomes" id="UP000783686">
    <property type="component" value="Unassembled WGS sequence"/>
</dbReference>
<comment type="subcellular location">
    <subcellularLocation>
        <location evidence="12">Golgi apparatus membrane</location>
        <topology evidence="12">Single-pass type II membrane protein</topology>
    </subcellularLocation>
    <subcellularLocation>
        <location evidence="1">Membrane</location>
        <topology evidence="1">Single-pass type II membrane protein</topology>
    </subcellularLocation>
</comment>
<evidence type="ECO:0000256" key="9">
    <source>
        <dbReference type="ARBA" id="ARBA00023180"/>
    </source>
</evidence>
<evidence type="ECO:0000256" key="1">
    <source>
        <dbReference type="ARBA" id="ARBA00004606"/>
    </source>
</evidence>
<dbReference type="EMBL" id="CAJFDH010000004">
    <property type="protein sequence ID" value="CAD5221591.1"/>
    <property type="molecule type" value="Genomic_DNA"/>
</dbReference>
<evidence type="ECO:0000256" key="7">
    <source>
        <dbReference type="ARBA" id="ARBA00022989"/>
    </source>
</evidence>
<keyword evidence="7 12" id="KW-1133">Transmembrane helix</keyword>
<dbReference type="EMBL" id="CAJFCW020000004">
    <property type="protein sequence ID" value="CAG9115224.1"/>
    <property type="molecule type" value="Genomic_DNA"/>
</dbReference>
<keyword evidence="9" id="KW-0325">Glycoprotein</keyword>